<dbReference type="Proteomes" id="UP001596091">
    <property type="component" value="Unassembled WGS sequence"/>
</dbReference>
<evidence type="ECO:0000259" key="3">
    <source>
        <dbReference type="Pfam" id="PF13505"/>
    </source>
</evidence>
<dbReference type="PROSITE" id="PS51257">
    <property type="entry name" value="PROKAR_LIPOPROTEIN"/>
    <property type="match status" value="1"/>
</dbReference>
<feature type="domain" description="Outer membrane protein beta-barrel" evidence="3">
    <location>
        <begin position="23"/>
        <end position="186"/>
    </location>
</feature>
<dbReference type="Pfam" id="PF13505">
    <property type="entry name" value="OMP_b-brl"/>
    <property type="match status" value="1"/>
</dbReference>
<keyword evidence="5" id="KW-1185">Reference proteome</keyword>
<dbReference type="RefSeq" id="WP_263332674.1">
    <property type="nucleotide sequence ID" value="NZ_JAGSYH010000001.1"/>
</dbReference>
<evidence type="ECO:0000256" key="2">
    <source>
        <dbReference type="SAM" id="SignalP"/>
    </source>
</evidence>
<protein>
    <submittedName>
        <fullName evidence="4">Porin family protein</fullName>
    </submittedName>
</protein>
<comment type="caution">
    <text evidence="4">The sequence shown here is derived from an EMBL/GenBank/DDBJ whole genome shotgun (WGS) entry which is preliminary data.</text>
</comment>
<dbReference type="Gene3D" id="2.40.160.20">
    <property type="match status" value="1"/>
</dbReference>
<evidence type="ECO:0000313" key="4">
    <source>
        <dbReference type="EMBL" id="MFC5864719.1"/>
    </source>
</evidence>
<dbReference type="EMBL" id="JBHSPH010000010">
    <property type="protein sequence ID" value="MFC5864719.1"/>
    <property type="molecule type" value="Genomic_DNA"/>
</dbReference>
<feature type="signal peptide" evidence="2">
    <location>
        <begin position="1"/>
        <end position="25"/>
    </location>
</feature>
<organism evidence="4 5">
    <name type="scientific">Acidicapsa dinghuensis</name>
    <dbReference type="NCBI Taxonomy" id="2218256"/>
    <lineage>
        <taxon>Bacteria</taxon>
        <taxon>Pseudomonadati</taxon>
        <taxon>Acidobacteriota</taxon>
        <taxon>Terriglobia</taxon>
        <taxon>Terriglobales</taxon>
        <taxon>Acidobacteriaceae</taxon>
        <taxon>Acidicapsa</taxon>
    </lineage>
</organism>
<accession>A0ABW1EL88</accession>
<gene>
    <name evidence="4" type="ORF">ACFPT7_20590</name>
</gene>
<dbReference type="InterPro" id="IPR027385">
    <property type="entry name" value="Beta-barrel_OMP"/>
</dbReference>
<evidence type="ECO:0000313" key="5">
    <source>
        <dbReference type="Proteomes" id="UP001596091"/>
    </source>
</evidence>
<sequence>MRLKFFCVAAAVSLFSGLGCHVGMAQVAPAARVSGIPLTVSIGISDYDLDYGPGRRMQGVDGRIGYEIFRGIGIDGNARTIFMNTPYPLTRMQQTTYLGGIFYEPQTRWRFRPFVRMGGGIGVIEFPSRNPFYTRDSYSVYAPSGGVEIPVMARLAIRGEYEYQFWKQYQGPNDLTPQGFTIGVTYAIGGRHLRVHGNH</sequence>
<reference evidence="5" key="1">
    <citation type="journal article" date="2019" name="Int. J. Syst. Evol. Microbiol.">
        <title>The Global Catalogue of Microorganisms (GCM) 10K type strain sequencing project: providing services to taxonomists for standard genome sequencing and annotation.</title>
        <authorList>
            <consortium name="The Broad Institute Genomics Platform"/>
            <consortium name="The Broad Institute Genome Sequencing Center for Infectious Disease"/>
            <person name="Wu L."/>
            <person name="Ma J."/>
        </authorList>
    </citation>
    <scope>NUCLEOTIDE SEQUENCE [LARGE SCALE GENOMIC DNA]</scope>
    <source>
        <strain evidence="5">JCM 4087</strain>
    </source>
</reference>
<feature type="chain" id="PRO_5045967765" evidence="2">
    <location>
        <begin position="26"/>
        <end position="199"/>
    </location>
</feature>
<name>A0ABW1EL88_9BACT</name>
<proteinExistence type="predicted"/>
<dbReference type="SUPFAM" id="SSF56925">
    <property type="entry name" value="OMPA-like"/>
    <property type="match status" value="1"/>
</dbReference>
<keyword evidence="1 2" id="KW-0732">Signal</keyword>
<dbReference type="InterPro" id="IPR011250">
    <property type="entry name" value="OMP/PagP_B-barrel"/>
</dbReference>
<evidence type="ECO:0000256" key="1">
    <source>
        <dbReference type="ARBA" id="ARBA00022729"/>
    </source>
</evidence>